<dbReference type="EMBL" id="RDBF01000004">
    <property type="protein sequence ID" value="RLV56320.1"/>
    <property type="molecule type" value="Genomic_DNA"/>
</dbReference>
<dbReference type="SUPFAM" id="SSF51735">
    <property type="entry name" value="NAD(P)-binding Rossmann-fold domains"/>
    <property type="match status" value="1"/>
</dbReference>
<dbReference type="RefSeq" id="WP_121793979.1">
    <property type="nucleotide sequence ID" value="NZ_RDBF01000004.1"/>
</dbReference>
<feature type="domain" description="NAD-dependent epimerase/dehydratase" evidence="1">
    <location>
        <begin position="5"/>
        <end position="231"/>
    </location>
</feature>
<dbReference type="AlphaFoldDB" id="A0A3L8PM34"/>
<dbReference type="PANTHER" id="PTHR43245">
    <property type="entry name" value="BIFUNCTIONAL POLYMYXIN RESISTANCE PROTEIN ARNA"/>
    <property type="match status" value="1"/>
</dbReference>
<dbReference type="PANTHER" id="PTHR43245:SF52">
    <property type="entry name" value="NAD-DEPENDENT EPIMERASE_DEHYDRATASE"/>
    <property type="match status" value="1"/>
</dbReference>
<proteinExistence type="predicted"/>
<gene>
    <name evidence="2" type="ORF">D9V41_07800</name>
</gene>
<name>A0A3L8PM34_9ACTN</name>
<reference evidence="2 3" key="1">
    <citation type="submission" date="2018-10" db="EMBL/GenBank/DDBJ databases">
        <title>Aeromicrobium sp. 9W16Y-2 whole genome shotgun sequence.</title>
        <authorList>
            <person name="Li F."/>
        </authorList>
    </citation>
    <scope>NUCLEOTIDE SEQUENCE [LARGE SCALE GENOMIC DNA]</scope>
    <source>
        <strain evidence="2 3">9W16Y-2</strain>
    </source>
</reference>
<protein>
    <submittedName>
        <fullName evidence="2">NAD-dependent epimerase/dehydratase family protein</fullName>
    </submittedName>
</protein>
<keyword evidence="3" id="KW-1185">Reference proteome</keyword>
<accession>A0A3L8PM34</accession>
<dbReference type="InterPro" id="IPR050177">
    <property type="entry name" value="Lipid_A_modif_metabolic_enz"/>
</dbReference>
<dbReference type="OrthoDB" id="3205647at2"/>
<evidence type="ECO:0000313" key="2">
    <source>
        <dbReference type="EMBL" id="RLV56320.1"/>
    </source>
</evidence>
<dbReference type="InterPro" id="IPR001509">
    <property type="entry name" value="Epimerase_deHydtase"/>
</dbReference>
<dbReference type="InterPro" id="IPR036291">
    <property type="entry name" value="NAD(P)-bd_dom_sf"/>
</dbReference>
<organism evidence="2 3">
    <name type="scientific">Aeromicrobium phragmitis</name>
    <dbReference type="NCBI Taxonomy" id="2478914"/>
    <lineage>
        <taxon>Bacteria</taxon>
        <taxon>Bacillati</taxon>
        <taxon>Actinomycetota</taxon>
        <taxon>Actinomycetes</taxon>
        <taxon>Propionibacteriales</taxon>
        <taxon>Nocardioidaceae</taxon>
        <taxon>Aeromicrobium</taxon>
    </lineage>
</organism>
<comment type="caution">
    <text evidence="2">The sequence shown here is derived from an EMBL/GenBank/DDBJ whole genome shotgun (WGS) entry which is preliminary data.</text>
</comment>
<dbReference type="Pfam" id="PF01370">
    <property type="entry name" value="Epimerase"/>
    <property type="match status" value="1"/>
</dbReference>
<dbReference type="Proteomes" id="UP000282515">
    <property type="component" value="Unassembled WGS sequence"/>
</dbReference>
<evidence type="ECO:0000259" key="1">
    <source>
        <dbReference type="Pfam" id="PF01370"/>
    </source>
</evidence>
<dbReference type="Gene3D" id="3.40.50.720">
    <property type="entry name" value="NAD(P)-binding Rossmann-like Domain"/>
    <property type="match status" value="1"/>
</dbReference>
<sequence>MSRVVLVTGVADGAVARTARLIADRGVEVGIEKVVGVDTTLPTHELGKVKFIRADIRTPVIGKVLAVEDVDTVVHLGVAPASSRFKSTKELNVIGTMQVLAACQRSETLRKLVVGSSTAVYGTSPRDPAVWTESGTARGGTRGGYPKDVVEVEGYVRGFARRRPDVLVTTLRMAQILSPRSTAPLAAYFRGPVLPSVLGYDPRLQFLHLADAMEVVRLAAAHDRPGTFNVAGDGVMLLSQCARLLGRPVAPLPPVALGAAFARFARIMGTEISPDLHRLLTYGRVVDTSALRHIFGYEPRHSTRETFESFAAALRPGLLHLGVPR</sequence>
<evidence type="ECO:0000313" key="3">
    <source>
        <dbReference type="Proteomes" id="UP000282515"/>
    </source>
</evidence>